<evidence type="ECO:0000313" key="2">
    <source>
        <dbReference type="Proteomes" id="UP000256686"/>
    </source>
</evidence>
<dbReference type="EMBL" id="QNVT01000005">
    <property type="protein sequence ID" value="REC63046.1"/>
    <property type="molecule type" value="Genomic_DNA"/>
</dbReference>
<dbReference type="Proteomes" id="UP000256686">
    <property type="component" value="Unassembled WGS sequence"/>
</dbReference>
<dbReference type="PANTHER" id="PTHR43581:SF4">
    <property type="entry name" value="ATP_GTP PHOSPHATASE"/>
    <property type="match status" value="1"/>
</dbReference>
<name>A0A3D9CBQ7_9FLAO</name>
<protein>
    <recommendedName>
        <fullName evidence="3">AAA domain-containing protein</fullName>
    </recommendedName>
</protein>
<dbReference type="Gene3D" id="3.40.50.300">
    <property type="entry name" value="P-loop containing nucleotide triphosphate hydrolases"/>
    <property type="match status" value="1"/>
</dbReference>
<organism evidence="1 2">
    <name type="scientific">Chryseobacterium pennae</name>
    <dbReference type="NCBI Taxonomy" id="2258962"/>
    <lineage>
        <taxon>Bacteria</taxon>
        <taxon>Pseudomonadati</taxon>
        <taxon>Bacteroidota</taxon>
        <taxon>Flavobacteriia</taxon>
        <taxon>Flavobacteriales</taxon>
        <taxon>Weeksellaceae</taxon>
        <taxon>Chryseobacterium group</taxon>
        <taxon>Chryseobacterium</taxon>
    </lineage>
</organism>
<dbReference type="InterPro" id="IPR051396">
    <property type="entry name" value="Bact_Antivir_Def_Nuclease"/>
</dbReference>
<dbReference type="PANTHER" id="PTHR43581">
    <property type="entry name" value="ATP/GTP PHOSPHATASE"/>
    <property type="match status" value="1"/>
</dbReference>
<dbReference type="SUPFAM" id="SSF52540">
    <property type="entry name" value="P-loop containing nucleoside triphosphate hydrolases"/>
    <property type="match status" value="1"/>
</dbReference>
<reference evidence="2" key="1">
    <citation type="submission" date="2018-06" db="EMBL/GenBank/DDBJ databases">
        <authorList>
            <person name="Lum Nde A."/>
            <person name="Hugo C."/>
        </authorList>
    </citation>
    <scope>NUCLEOTIDE SEQUENCE [LARGE SCALE GENOMIC DNA]</scope>
    <source>
        <strain evidence="2">1_F178</strain>
    </source>
</reference>
<comment type="caution">
    <text evidence="1">The sequence shown here is derived from an EMBL/GenBank/DDBJ whole genome shotgun (WGS) entry which is preliminary data.</text>
</comment>
<dbReference type="InterPro" id="IPR027417">
    <property type="entry name" value="P-loop_NTPase"/>
</dbReference>
<sequence>MSKKLTIKNIGPIKEVSITIKKINIFMGRQSSGKSTIAKILSFCSWVEKEISFHQSLDKFTTQYFIEKLETFHKMKGYFYPNSEIIYKGEAIEIKYSNYELEINWLHTRFDYKRTKISYIPSERSMVILPEMEKIELPNNYLKSYLYDWFDTRKNYNSEKKFSVLDIGANYYYSEDNKESHIVSDDYDILLSQASSGLQSVIPLLTMVDNLIINLYKGESSSSYELDEAKIKVTQLIVKKFIVDPYFKDHDNNENREEKWAKLNKLTMDNDNSVLPLIEKYREVSKNLFNTHKTNLIIEEPEQNLFPSTQKQLCYKLLNYLNNEYDHSLTLTTHSPYILYAINNCMLTYLVKNKIPSNLIDRINCYNSAISPDNINIFEIKNGTINNIQQENGLIGENYFDSQMKEVMDDFYFLLNFLD</sequence>
<accession>A0A3D9CBQ7</accession>
<dbReference type="AlphaFoldDB" id="A0A3D9CBQ7"/>
<dbReference type="RefSeq" id="WP_115970123.1">
    <property type="nucleotide sequence ID" value="NZ_QNVT01000005.1"/>
</dbReference>
<gene>
    <name evidence="1" type="ORF">DRF65_07405</name>
</gene>
<evidence type="ECO:0008006" key="3">
    <source>
        <dbReference type="Google" id="ProtNLM"/>
    </source>
</evidence>
<proteinExistence type="predicted"/>
<keyword evidence="2" id="KW-1185">Reference proteome</keyword>
<evidence type="ECO:0000313" key="1">
    <source>
        <dbReference type="EMBL" id="REC63046.1"/>
    </source>
</evidence>